<comment type="caution">
    <text evidence="1">The sequence shown here is derived from an EMBL/GenBank/DDBJ whole genome shotgun (WGS) entry which is preliminary data.</text>
</comment>
<evidence type="ECO:0000313" key="2">
    <source>
        <dbReference type="Proteomes" id="UP000305674"/>
    </source>
</evidence>
<name>A0A4U1BCQ4_9GAMM</name>
<dbReference type="AlphaFoldDB" id="A0A4U1BCQ4"/>
<dbReference type="InterPro" id="IPR007488">
    <property type="entry name" value="DUF535"/>
</dbReference>
<dbReference type="Pfam" id="PF04393">
    <property type="entry name" value="DUF535"/>
    <property type="match status" value="1"/>
</dbReference>
<dbReference type="EMBL" id="SWCI01000006">
    <property type="protein sequence ID" value="TKB48690.1"/>
    <property type="molecule type" value="Genomic_DNA"/>
</dbReference>
<evidence type="ECO:0000313" key="1">
    <source>
        <dbReference type="EMBL" id="TKB48690.1"/>
    </source>
</evidence>
<dbReference type="Proteomes" id="UP000305674">
    <property type="component" value="Unassembled WGS sequence"/>
</dbReference>
<accession>A0A4U1BCQ4</accession>
<proteinExistence type="predicted"/>
<reference evidence="1 2" key="1">
    <citation type="submission" date="2019-04" db="EMBL/GenBank/DDBJ databases">
        <authorList>
            <person name="Hwang J.C."/>
        </authorList>
    </citation>
    <scope>NUCLEOTIDE SEQUENCE [LARGE SCALE GENOMIC DNA]</scope>
    <source>
        <strain evidence="1 2">IMCC35001</strain>
    </source>
</reference>
<gene>
    <name evidence="1" type="ORF">FCL40_11085</name>
</gene>
<protein>
    <submittedName>
        <fullName evidence="1">DUF535 domain-containing protein</fullName>
    </submittedName>
</protein>
<organism evidence="1 2">
    <name type="scientific">Ferrimonas sediminicola</name>
    <dbReference type="NCBI Taxonomy" id="2569538"/>
    <lineage>
        <taxon>Bacteria</taxon>
        <taxon>Pseudomonadati</taxon>
        <taxon>Pseudomonadota</taxon>
        <taxon>Gammaproteobacteria</taxon>
        <taxon>Alteromonadales</taxon>
        <taxon>Ferrimonadaceae</taxon>
        <taxon>Ferrimonas</taxon>
    </lineage>
</organism>
<dbReference type="OrthoDB" id="6835762at2"/>
<sequence length="51" mass="5892">MSNRGPISQSLRYVGRSKRGKVGFDYDTLWPEQGDQPADRDLYALPLWPPR</sequence>
<keyword evidence="2" id="KW-1185">Reference proteome</keyword>